<dbReference type="PANTHER" id="PTHR45867">
    <property type="entry name" value="PURPLE ACID PHOSPHATASE"/>
    <property type="match status" value="1"/>
</dbReference>
<organism evidence="3 4">
    <name type="scientific">Kutzneria viridogrisea</name>
    <dbReference type="NCBI Taxonomy" id="47990"/>
    <lineage>
        <taxon>Bacteria</taxon>
        <taxon>Bacillati</taxon>
        <taxon>Actinomycetota</taxon>
        <taxon>Actinomycetes</taxon>
        <taxon>Pseudonocardiales</taxon>
        <taxon>Pseudonocardiaceae</taxon>
        <taxon>Kutzneria</taxon>
    </lineage>
</organism>
<dbReference type="SUPFAM" id="SSF56300">
    <property type="entry name" value="Metallo-dependent phosphatases"/>
    <property type="match status" value="1"/>
</dbReference>
<keyword evidence="1" id="KW-0732">Signal</keyword>
<reference evidence="3 4" key="1">
    <citation type="submission" date="2020-08" db="EMBL/GenBank/DDBJ databases">
        <title>Genomic Encyclopedia of Archaeal and Bacterial Type Strains, Phase II (KMG-II): from individual species to whole genera.</title>
        <authorList>
            <person name="Goeker M."/>
        </authorList>
    </citation>
    <scope>NUCLEOTIDE SEQUENCE [LARGE SCALE GENOMIC DNA]</scope>
    <source>
        <strain evidence="3 4">DSM 43850</strain>
    </source>
</reference>
<protein>
    <recommendedName>
        <fullName evidence="2">Calcineurin-like phosphoesterase domain-containing protein</fullName>
    </recommendedName>
</protein>
<dbReference type="Gene3D" id="3.60.21.10">
    <property type="match status" value="1"/>
</dbReference>
<gene>
    <name evidence="3" type="ORF">BC739_009229</name>
</gene>
<keyword evidence="4" id="KW-1185">Reference proteome</keyword>
<sequence length="298" mass="32337">MTLRTLATALSATLALAAPSAHAGTTYTVAAAGDIAERCKASDSKCIHPKTAALVSAMKPSAVITMGDNQYDDAHLSDFKKYFDTTWGKFKSIMHPAPGNHESYDDTPEAGYKAYFGSIATPQGKTYYSWNLGNWHFIVLDSNEFVTHDDFSAAESAQISWLRKDLAANSGHCLAAYYHHPRFSSGDHGDNMDSAQLWQILVDSKVDLVLNGHDHDYERFVPQDAKGKPDPAGPVEIVAGNGGADPYKVHSEHATTAKLLANTFGVLRLTLTDNTFSTQLVGLDSKVKDASPTYTCHH</sequence>
<dbReference type="InterPro" id="IPR004843">
    <property type="entry name" value="Calcineurin-like_PHP"/>
</dbReference>
<name>A0ABR6BYP4_9PSEU</name>
<evidence type="ECO:0000313" key="3">
    <source>
        <dbReference type="EMBL" id="MBA8931970.1"/>
    </source>
</evidence>
<dbReference type="EMBL" id="JACJID010000010">
    <property type="protein sequence ID" value="MBA8931970.1"/>
    <property type="molecule type" value="Genomic_DNA"/>
</dbReference>
<dbReference type="InterPro" id="IPR029052">
    <property type="entry name" value="Metallo-depent_PP-like"/>
</dbReference>
<dbReference type="Pfam" id="PF00149">
    <property type="entry name" value="Metallophos"/>
    <property type="match status" value="1"/>
</dbReference>
<feature type="chain" id="PRO_5045950144" description="Calcineurin-like phosphoesterase domain-containing protein" evidence="1">
    <location>
        <begin position="24"/>
        <end position="298"/>
    </location>
</feature>
<feature type="domain" description="Calcineurin-like phosphoesterase" evidence="2">
    <location>
        <begin position="48"/>
        <end position="217"/>
    </location>
</feature>
<evidence type="ECO:0000256" key="1">
    <source>
        <dbReference type="SAM" id="SignalP"/>
    </source>
</evidence>
<comment type="caution">
    <text evidence="3">The sequence shown here is derived from an EMBL/GenBank/DDBJ whole genome shotgun (WGS) entry which is preliminary data.</text>
</comment>
<evidence type="ECO:0000313" key="4">
    <source>
        <dbReference type="Proteomes" id="UP000517916"/>
    </source>
</evidence>
<dbReference type="Proteomes" id="UP000517916">
    <property type="component" value="Unassembled WGS sequence"/>
</dbReference>
<proteinExistence type="predicted"/>
<feature type="signal peptide" evidence="1">
    <location>
        <begin position="1"/>
        <end position="23"/>
    </location>
</feature>
<dbReference type="PANTHER" id="PTHR45867:SF3">
    <property type="entry name" value="ACID PHOSPHATASE TYPE 7"/>
    <property type="match status" value="1"/>
</dbReference>
<evidence type="ECO:0000259" key="2">
    <source>
        <dbReference type="Pfam" id="PF00149"/>
    </source>
</evidence>
<accession>A0ABR6BYP4</accession>